<evidence type="ECO:0000313" key="3">
    <source>
        <dbReference type="Proteomes" id="UP000215596"/>
    </source>
</evidence>
<gene>
    <name evidence="2" type="ORF">CHH67_23300</name>
    <name evidence="1" type="ORF">GNP94_17365</name>
</gene>
<comment type="caution">
    <text evidence="2">The sequence shown here is derived from an EMBL/GenBank/DDBJ whole genome shotgun (WGS) entry which is preliminary data.</text>
</comment>
<reference evidence="2 3" key="1">
    <citation type="submission" date="2017-07" db="EMBL/GenBank/DDBJ databases">
        <title>Isolation and whole genome analysis of endospore-forming bacteria from heroin.</title>
        <authorList>
            <person name="Kalinowski J."/>
            <person name="Ahrens B."/>
            <person name="Al-Dilaimi A."/>
            <person name="Winkler A."/>
            <person name="Wibberg D."/>
            <person name="Schleenbecker U."/>
            <person name="Ruckert C."/>
            <person name="Wolfel R."/>
            <person name="Grass G."/>
        </authorList>
    </citation>
    <scope>NUCLEOTIDE SEQUENCE [LARGE SCALE GENOMIC DNA]</scope>
    <source>
        <strain evidence="2 3">7537-G1</strain>
    </source>
</reference>
<evidence type="ECO:0000313" key="1">
    <source>
        <dbReference type="EMBL" id="MUG67761.1"/>
    </source>
</evidence>
<evidence type="ECO:0000313" key="2">
    <source>
        <dbReference type="EMBL" id="PAD72042.1"/>
    </source>
</evidence>
<reference evidence="1 4" key="2">
    <citation type="submission" date="2019-11" db="EMBL/GenBank/DDBJ databases">
        <title>Draft genome sequences of five Paenibacillus species of dairy origin.</title>
        <authorList>
            <person name="Olajide A.M."/>
            <person name="Chen S."/>
            <person name="Lapointe G."/>
        </authorList>
    </citation>
    <scope>NUCLEOTIDE SEQUENCE [LARGE SCALE GENOMIC DNA]</scope>
    <source>
        <strain evidence="1 4">3CS1</strain>
    </source>
</reference>
<organism evidence="2 3">
    <name type="scientific">Paenibacillus campinasensis</name>
    <dbReference type="NCBI Taxonomy" id="66347"/>
    <lineage>
        <taxon>Bacteria</taxon>
        <taxon>Bacillati</taxon>
        <taxon>Bacillota</taxon>
        <taxon>Bacilli</taxon>
        <taxon>Bacillales</taxon>
        <taxon>Paenibacillaceae</taxon>
        <taxon>Paenibacillus</taxon>
    </lineage>
</organism>
<accession>A0A268EFZ5</accession>
<sequence>MAQRLATEYVNATMQMPDVQMDQFLKCTSAFRVSCRVKVLDAGEQEIVLEDESGEEVHLPFERRNGLYICELSCRLAAPRLTNAVRKLFAAYKGSGTVNRVYHGFVMSYEYLNGIVQRITQVAGNDSIVIYEYKNTAGELQRLFNSTEAEKEIERIHRHINELLDARIIAGSDRSRVMQIDEQLRSYNQRLFVLEA</sequence>
<name>A0A268EFZ5_9BACL</name>
<dbReference type="Proteomes" id="UP000215596">
    <property type="component" value="Unassembled WGS sequence"/>
</dbReference>
<dbReference type="EMBL" id="WOAA01000017">
    <property type="protein sequence ID" value="MUG67761.1"/>
    <property type="molecule type" value="Genomic_DNA"/>
</dbReference>
<dbReference type="OrthoDB" id="2880119at2"/>
<keyword evidence="4" id="KW-1185">Reference proteome</keyword>
<dbReference type="AlphaFoldDB" id="A0A268EFZ5"/>
<dbReference type="RefSeq" id="WP_095267773.1">
    <property type="nucleotide sequence ID" value="NZ_NPBY01000083.1"/>
</dbReference>
<protein>
    <submittedName>
        <fullName evidence="2">Non-ribosomal peptide synthetase module</fullName>
    </submittedName>
</protein>
<dbReference type="EMBL" id="NPBY01000083">
    <property type="protein sequence ID" value="PAD72042.1"/>
    <property type="molecule type" value="Genomic_DNA"/>
</dbReference>
<proteinExistence type="predicted"/>
<dbReference type="Proteomes" id="UP000435177">
    <property type="component" value="Unassembled WGS sequence"/>
</dbReference>
<evidence type="ECO:0000313" key="4">
    <source>
        <dbReference type="Proteomes" id="UP000435177"/>
    </source>
</evidence>